<dbReference type="AlphaFoldDB" id="A0A9P9Y3L7"/>
<evidence type="ECO:0000256" key="1">
    <source>
        <dbReference type="SAM" id="MobiDB-lite"/>
    </source>
</evidence>
<protein>
    <submittedName>
        <fullName evidence="2">Uncharacterized protein</fullName>
    </submittedName>
</protein>
<gene>
    <name evidence="2" type="ORF">J7T54_008395</name>
</gene>
<sequence length="358" mass="38373">MHSTILSRHLDTKGPILESEHFNTLNKAILSHTHNASAPYVRHVVLSFSALHLASQQATHTTSDPSGLLLPRRNSGSPSEGSWLHTALSHNAQALALFLPAIQAGITPTTAEPLLAASVVLVACQLALPAADPTRRTAFDRIDLLAQVAGLFQGANHIFLYNGHTAMTTRVKSESPTSSGKSSSSLSECSSSPSTANGVPKSPGDDVPWAEAEASVHCCIGAMNALPPASTDTERTRRIVLHHAAAKLIRTFSLISTSQRNFHVLCVWFAMVKKEFVGLLAARDPFALILLAHWSVCKTNMDGIWWARGWPEAAVSSIDEALGQDSEYRGLLAWCVRQAHTGQEIVPSAVTAHTLQGP</sequence>
<feature type="compositionally biased region" description="Low complexity" evidence="1">
    <location>
        <begin position="174"/>
        <end position="195"/>
    </location>
</feature>
<reference evidence="2" key="1">
    <citation type="journal article" date="2021" name="J Fungi (Basel)">
        <title>Genomic and Metabolomic Analyses of the Marine Fungus Emericellopsis cladophorae: Insights into Saltwater Adaptability Mechanisms and Its Biosynthetic Potential.</title>
        <authorList>
            <person name="Goncalves M.F.M."/>
            <person name="Hilario S."/>
            <person name="Van de Peer Y."/>
            <person name="Esteves A.C."/>
            <person name="Alves A."/>
        </authorList>
    </citation>
    <scope>NUCLEOTIDE SEQUENCE</scope>
    <source>
        <strain evidence="2">MUM 19.33</strain>
    </source>
</reference>
<dbReference type="Proteomes" id="UP001055219">
    <property type="component" value="Unassembled WGS sequence"/>
</dbReference>
<dbReference type="OrthoDB" id="416217at2759"/>
<dbReference type="InterPro" id="IPR053157">
    <property type="entry name" value="Sterol_Uptake_Regulator"/>
</dbReference>
<dbReference type="EMBL" id="JAGIXG020000014">
    <property type="protein sequence ID" value="KAI6782309.1"/>
    <property type="molecule type" value="Genomic_DNA"/>
</dbReference>
<dbReference type="GO" id="GO:0001228">
    <property type="term" value="F:DNA-binding transcription activator activity, RNA polymerase II-specific"/>
    <property type="evidence" value="ECO:0007669"/>
    <property type="project" value="TreeGrafter"/>
</dbReference>
<dbReference type="PANTHER" id="PTHR47784">
    <property type="entry name" value="STEROL UPTAKE CONTROL PROTEIN 2"/>
    <property type="match status" value="1"/>
</dbReference>
<evidence type="ECO:0000313" key="3">
    <source>
        <dbReference type="Proteomes" id="UP001055219"/>
    </source>
</evidence>
<feature type="region of interest" description="Disordered" evidence="1">
    <location>
        <begin position="171"/>
        <end position="206"/>
    </location>
</feature>
<dbReference type="GeneID" id="75834866"/>
<accession>A0A9P9Y3L7</accession>
<keyword evidence="3" id="KW-1185">Reference proteome</keyword>
<name>A0A9P9Y3L7_9HYPO</name>
<proteinExistence type="predicted"/>
<reference evidence="2" key="2">
    <citation type="submission" date="2022-07" db="EMBL/GenBank/DDBJ databases">
        <authorList>
            <person name="Goncalves M.F.M."/>
            <person name="Hilario S."/>
            <person name="Van De Peer Y."/>
            <person name="Esteves A.C."/>
            <person name="Alves A."/>
        </authorList>
    </citation>
    <scope>NUCLEOTIDE SEQUENCE</scope>
    <source>
        <strain evidence="2">MUM 19.33</strain>
    </source>
</reference>
<comment type="caution">
    <text evidence="2">The sequence shown here is derived from an EMBL/GenBank/DDBJ whole genome shotgun (WGS) entry which is preliminary data.</text>
</comment>
<dbReference type="PANTHER" id="PTHR47784:SF5">
    <property type="entry name" value="STEROL UPTAKE CONTROL PROTEIN 2"/>
    <property type="match status" value="1"/>
</dbReference>
<dbReference type="RefSeq" id="XP_051363165.1">
    <property type="nucleotide sequence ID" value="XM_051505429.1"/>
</dbReference>
<organism evidence="2 3">
    <name type="scientific">Emericellopsis cladophorae</name>
    <dbReference type="NCBI Taxonomy" id="2686198"/>
    <lineage>
        <taxon>Eukaryota</taxon>
        <taxon>Fungi</taxon>
        <taxon>Dikarya</taxon>
        <taxon>Ascomycota</taxon>
        <taxon>Pezizomycotina</taxon>
        <taxon>Sordariomycetes</taxon>
        <taxon>Hypocreomycetidae</taxon>
        <taxon>Hypocreales</taxon>
        <taxon>Bionectriaceae</taxon>
        <taxon>Emericellopsis</taxon>
    </lineage>
</organism>
<evidence type="ECO:0000313" key="2">
    <source>
        <dbReference type="EMBL" id="KAI6782309.1"/>
    </source>
</evidence>